<organism evidence="6 7">
    <name type="scientific">Timema podura</name>
    <name type="common">Walking stick</name>
    <dbReference type="NCBI Taxonomy" id="61482"/>
    <lineage>
        <taxon>Eukaryota</taxon>
        <taxon>Metazoa</taxon>
        <taxon>Ecdysozoa</taxon>
        <taxon>Arthropoda</taxon>
        <taxon>Hexapoda</taxon>
        <taxon>Insecta</taxon>
        <taxon>Pterygota</taxon>
        <taxon>Neoptera</taxon>
        <taxon>Polyneoptera</taxon>
        <taxon>Phasmatodea</taxon>
        <taxon>Timematodea</taxon>
        <taxon>Timematoidea</taxon>
        <taxon>Timematidae</taxon>
        <taxon>Timema</taxon>
    </lineage>
</organism>
<keyword evidence="2" id="KW-0067">ATP-binding</keyword>
<protein>
    <recommendedName>
        <fullName evidence="5">Kinesin motor domain-containing protein</fullName>
    </recommendedName>
</protein>
<dbReference type="InterPro" id="IPR036961">
    <property type="entry name" value="Kinesin_motor_dom_sf"/>
</dbReference>
<feature type="domain" description="Kinesin motor" evidence="5">
    <location>
        <begin position="1"/>
        <end position="211"/>
    </location>
</feature>
<dbReference type="Proteomes" id="UP001153148">
    <property type="component" value="Unassembled WGS sequence"/>
</dbReference>
<evidence type="ECO:0000256" key="3">
    <source>
        <dbReference type="PROSITE-ProRule" id="PRU00283"/>
    </source>
</evidence>
<evidence type="ECO:0000313" key="6">
    <source>
        <dbReference type="EMBL" id="CAG2065723.1"/>
    </source>
</evidence>
<keyword evidence="7" id="KW-1185">Reference proteome</keyword>
<feature type="region of interest" description="Disordered" evidence="4">
    <location>
        <begin position="1"/>
        <end position="58"/>
    </location>
</feature>
<dbReference type="InterPro" id="IPR027417">
    <property type="entry name" value="P-loop_NTPase"/>
</dbReference>
<evidence type="ECO:0000256" key="2">
    <source>
        <dbReference type="ARBA" id="ARBA00022840"/>
    </source>
</evidence>
<dbReference type="SUPFAM" id="SSF52540">
    <property type="entry name" value="P-loop containing nucleoside triphosphate hydrolases"/>
    <property type="match status" value="1"/>
</dbReference>
<gene>
    <name evidence="6" type="ORF">TPAB3V08_LOCUS12666</name>
</gene>
<accession>A0ABN7PD45</accession>
<sequence>EELKEESQIHRPEEKPHVKREEVRLEDYDESSEELTGAVDNSECGKSGRLDPTSTEEHRYEVAQPGSYFIPPLSSSMNGYDTADFVSTPSRNMDLQDKSSPTRLNLEGVKFSVFLSFSTIYDEGAFDLLGPSSSTKINQNKDKNGTMLNIALDHNGGLSQVCVISGEEAQQVFLHGQKRLHALSCPSHSIFTIKLARHINNVTSSKAKINT</sequence>
<dbReference type="EMBL" id="CAJPIN010046201">
    <property type="protein sequence ID" value="CAG2065723.1"/>
    <property type="molecule type" value="Genomic_DNA"/>
</dbReference>
<evidence type="ECO:0000256" key="4">
    <source>
        <dbReference type="SAM" id="MobiDB-lite"/>
    </source>
</evidence>
<dbReference type="PROSITE" id="PS50067">
    <property type="entry name" value="KINESIN_MOTOR_2"/>
    <property type="match status" value="1"/>
</dbReference>
<comment type="caution">
    <text evidence="6">The sequence shown here is derived from an EMBL/GenBank/DDBJ whole genome shotgun (WGS) entry which is preliminary data.</text>
</comment>
<keyword evidence="1" id="KW-0547">Nucleotide-binding</keyword>
<dbReference type="InterPro" id="IPR001752">
    <property type="entry name" value="Kinesin_motor_dom"/>
</dbReference>
<evidence type="ECO:0000259" key="5">
    <source>
        <dbReference type="PROSITE" id="PS50067"/>
    </source>
</evidence>
<name>A0ABN7PD45_TIMPD</name>
<feature type="compositionally biased region" description="Basic and acidic residues" evidence="4">
    <location>
        <begin position="1"/>
        <end position="26"/>
    </location>
</feature>
<comment type="caution">
    <text evidence="3">Lacks conserved residue(s) required for the propagation of feature annotation.</text>
</comment>
<feature type="non-terminal residue" evidence="6">
    <location>
        <position position="1"/>
    </location>
</feature>
<evidence type="ECO:0000256" key="1">
    <source>
        <dbReference type="ARBA" id="ARBA00022741"/>
    </source>
</evidence>
<comment type="similarity">
    <text evidence="3">Belongs to the TRAFAC class myosin-kinesin ATPase superfamily. Kinesin family.</text>
</comment>
<evidence type="ECO:0000313" key="7">
    <source>
        <dbReference type="Proteomes" id="UP001153148"/>
    </source>
</evidence>
<proteinExistence type="inferred from homology"/>
<reference evidence="6" key="1">
    <citation type="submission" date="2021-03" db="EMBL/GenBank/DDBJ databases">
        <authorList>
            <person name="Tran Van P."/>
        </authorList>
    </citation>
    <scope>NUCLEOTIDE SEQUENCE</scope>
</reference>
<dbReference type="Gene3D" id="3.40.850.10">
    <property type="entry name" value="Kinesin motor domain"/>
    <property type="match status" value="1"/>
</dbReference>